<dbReference type="GeneID" id="116187596"/>
<comment type="caution">
    <text evidence="6">The sequence shown here is derived from an EMBL/GenBank/DDBJ whole genome shotgun (WGS) entry which is preliminary data.</text>
</comment>
<feature type="region of interest" description="Disordered" evidence="5">
    <location>
        <begin position="1"/>
        <end position="20"/>
    </location>
</feature>
<protein>
    <submittedName>
        <fullName evidence="6">Uncharacterized protein</fullName>
    </submittedName>
</protein>
<reference evidence="8" key="1">
    <citation type="journal article" date="2017" name="Plant J.">
        <title>The pomegranate (Punica granatum L.) genome and the genomics of punicalagin biosynthesis.</title>
        <authorList>
            <person name="Qin G."/>
            <person name="Xu C."/>
            <person name="Ming R."/>
            <person name="Tang H."/>
            <person name="Guyot R."/>
            <person name="Kramer E.M."/>
            <person name="Hu Y."/>
            <person name="Yi X."/>
            <person name="Qi Y."/>
            <person name="Xu X."/>
            <person name="Gao Z."/>
            <person name="Pan H."/>
            <person name="Jian J."/>
            <person name="Tian Y."/>
            <person name="Yue Z."/>
            <person name="Xu Y."/>
        </authorList>
    </citation>
    <scope>NUCLEOTIDE SEQUENCE [LARGE SCALE GENOMIC DNA]</scope>
    <source>
        <strain evidence="8">cv. Dabenzi</strain>
    </source>
</reference>
<organism evidence="6 8">
    <name type="scientific">Punica granatum</name>
    <name type="common">Pomegranate</name>
    <dbReference type="NCBI Taxonomy" id="22663"/>
    <lineage>
        <taxon>Eukaryota</taxon>
        <taxon>Viridiplantae</taxon>
        <taxon>Streptophyta</taxon>
        <taxon>Embryophyta</taxon>
        <taxon>Tracheophyta</taxon>
        <taxon>Spermatophyta</taxon>
        <taxon>Magnoliopsida</taxon>
        <taxon>eudicotyledons</taxon>
        <taxon>Gunneridae</taxon>
        <taxon>Pentapetalae</taxon>
        <taxon>rosids</taxon>
        <taxon>malvids</taxon>
        <taxon>Myrtales</taxon>
        <taxon>Lythraceae</taxon>
        <taxon>Punica</taxon>
    </lineage>
</organism>
<feature type="repeat" description="PPR" evidence="3">
    <location>
        <begin position="378"/>
        <end position="412"/>
    </location>
</feature>
<dbReference type="NCBIfam" id="TIGR00756">
    <property type="entry name" value="PPR"/>
    <property type="match status" value="6"/>
</dbReference>
<evidence type="ECO:0000313" key="9">
    <source>
        <dbReference type="Proteomes" id="UP000233551"/>
    </source>
</evidence>
<dbReference type="Gene3D" id="1.25.40.10">
    <property type="entry name" value="Tetratricopeptide repeat domain"/>
    <property type="match status" value="3"/>
</dbReference>
<dbReference type="InterPro" id="IPR044179">
    <property type="entry name" value="PPR5-like"/>
</dbReference>
<dbReference type="Pfam" id="PF13812">
    <property type="entry name" value="PPR_3"/>
    <property type="match status" value="1"/>
</dbReference>
<dbReference type="EMBL" id="PGOL01000793">
    <property type="protein sequence ID" value="PKI64808.1"/>
    <property type="molecule type" value="Genomic_DNA"/>
</dbReference>
<feature type="repeat" description="PPR" evidence="3">
    <location>
        <begin position="272"/>
        <end position="307"/>
    </location>
</feature>
<evidence type="ECO:0000313" key="6">
    <source>
        <dbReference type="EMBL" id="OWM82891.1"/>
    </source>
</evidence>
<dbReference type="InterPro" id="IPR011990">
    <property type="entry name" value="TPR-like_helical_dom_sf"/>
</dbReference>
<dbReference type="OrthoDB" id="185373at2759"/>
<dbReference type="Pfam" id="PF01535">
    <property type="entry name" value="PPR"/>
    <property type="match status" value="2"/>
</dbReference>
<keyword evidence="4" id="KW-0175">Coiled coil</keyword>
<dbReference type="PANTHER" id="PTHR47874">
    <property type="entry name" value="EXPRESSED PROTEIN"/>
    <property type="match status" value="1"/>
</dbReference>
<feature type="repeat" description="PPR" evidence="3">
    <location>
        <begin position="201"/>
        <end position="236"/>
    </location>
</feature>
<evidence type="ECO:0000256" key="4">
    <source>
        <dbReference type="SAM" id="Coils"/>
    </source>
</evidence>
<evidence type="ECO:0000313" key="7">
    <source>
        <dbReference type="EMBL" id="PKI64808.1"/>
    </source>
</evidence>
<dbReference type="PROSITE" id="PS51375">
    <property type="entry name" value="PPR"/>
    <property type="match status" value="7"/>
</dbReference>
<dbReference type="EMBL" id="MTKT01001941">
    <property type="protein sequence ID" value="OWM82891.1"/>
    <property type="molecule type" value="Genomic_DNA"/>
</dbReference>
<feature type="coiled-coil region" evidence="4">
    <location>
        <begin position="69"/>
        <end position="104"/>
    </location>
</feature>
<dbReference type="Proteomes" id="UP000197138">
    <property type="component" value="Unassembled WGS sequence"/>
</dbReference>
<proteinExistence type="inferred from homology"/>
<comment type="similarity">
    <text evidence="1">Belongs to the PPR family. P subfamily.</text>
</comment>
<feature type="repeat" description="PPR" evidence="3">
    <location>
        <begin position="343"/>
        <end position="377"/>
    </location>
</feature>
<evidence type="ECO:0000313" key="8">
    <source>
        <dbReference type="Proteomes" id="UP000197138"/>
    </source>
</evidence>
<dbReference type="InterPro" id="IPR002885">
    <property type="entry name" value="PPR_rpt"/>
</dbReference>
<name>A0A218XEI7_PUNGR</name>
<feature type="repeat" description="PPR" evidence="3">
    <location>
        <begin position="237"/>
        <end position="271"/>
    </location>
</feature>
<accession>A0A218XEI7</accession>
<feature type="repeat" description="PPR" evidence="3">
    <location>
        <begin position="448"/>
        <end position="482"/>
    </location>
</feature>
<evidence type="ECO:0000256" key="2">
    <source>
        <dbReference type="ARBA" id="ARBA00022737"/>
    </source>
</evidence>
<evidence type="ECO:0000256" key="3">
    <source>
        <dbReference type="PROSITE-ProRule" id="PRU00708"/>
    </source>
</evidence>
<dbReference type="GO" id="GO:0003729">
    <property type="term" value="F:mRNA binding"/>
    <property type="evidence" value="ECO:0007669"/>
    <property type="project" value="InterPro"/>
</dbReference>
<dbReference type="Pfam" id="PF13041">
    <property type="entry name" value="PPR_2"/>
    <property type="match status" value="3"/>
</dbReference>
<dbReference type="Proteomes" id="UP000233551">
    <property type="component" value="Unassembled WGS sequence"/>
</dbReference>
<reference evidence="6" key="2">
    <citation type="submission" date="2017-06" db="EMBL/GenBank/DDBJ databases">
        <title>The pomegranate genome and the genomics of punicalagin biosynthesis.</title>
        <authorList>
            <person name="Xu C."/>
        </authorList>
    </citation>
    <scope>NUCLEOTIDE SEQUENCE [LARGE SCALE GENOMIC DNA]</scope>
    <source>
        <tissue evidence="6">Fresh leaf</tissue>
    </source>
</reference>
<sequence length="515" mass="58512">MASLSSPGCSASYPLAYSHPRPGRYVRTKPIYPFKYELTTNSGADVSLAASSSTAGRDGGRKLRRTELAEETRGGIVDLEKLKEREEKERKEEINRKIASQKALSIILRREATKAVIEKKKGPNNSKKLLPRTVLEALHDRITALRWESALTVFELLREQLWYRPNPATYVELVVMLGKCKQPEKAHELFQAMIEEGCEPNSESYTALLSAYSRSGLFDRAFSLLEQMKSTRGCEPDVHTYSILIKSCVQVFDFNRVQGLLFDMEAQGVKPNTVTYNILIDAYGKAKMFAEMESTIAEMLREPNCEPDVWTMNSTLRAFGSSGQISTMETCYEKFQGAGIQPNIRTFNILLDSYAKAGNYDKMSSVMQYMQKYHYSWTIVTYNILIDAFGRAGDFKQMEHLFRLMQSERIKPNCVTFCSLVRAYGQAMKPEKVKSVLRLIENSDVMLDTVFFNCLVDAFGRMGCFAEMKDVLSMMKERGCKPDKITYRTMVKAYSVSGLSSHLKELQDELREGNI</sequence>
<gene>
    <name evidence="6" type="ORF">CDL15_Pgr005291</name>
    <name evidence="7" type="ORF">CRG98_014804</name>
</gene>
<dbReference type="STRING" id="22663.A0A218XEI7"/>
<dbReference type="PANTHER" id="PTHR47874:SF6">
    <property type="entry name" value="PENTATRICOPEPTIDE REPEAT-CONTAINING PROTEIN"/>
    <property type="match status" value="1"/>
</dbReference>
<keyword evidence="2" id="KW-0677">Repeat</keyword>
<keyword evidence="9" id="KW-1185">Reference proteome</keyword>
<feature type="repeat" description="PPR" evidence="3">
    <location>
        <begin position="166"/>
        <end position="200"/>
    </location>
</feature>
<evidence type="ECO:0000256" key="5">
    <source>
        <dbReference type="SAM" id="MobiDB-lite"/>
    </source>
</evidence>
<reference evidence="7 9" key="3">
    <citation type="submission" date="2017-11" db="EMBL/GenBank/DDBJ databases">
        <title>De-novo sequencing of pomegranate (Punica granatum L.) genome.</title>
        <authorList>
            <person name="Akparov Z."/>
            <person name="Amiraslanov A."/>
            <person name="Hajiyeva S."/>
            <person name="Abbasov M."/>
            <person name="Kaur K."/>
            <person name="Hamwieh A."/>
            <person name="Solovyev V."/>
            <person name="Salamov A."/>
            <person name="Braich B."/>
            <person name="Kosarev P."/>
            <person name="Mahmoud A."/>
            <person name="Hajiyev E."/>
            <person name="Babayeva S."/>
            <person name="Izzatullayeva V."/>
            <person name="Mammadov A."/>
            <person name="Mammadov A."/>
            <person name="Sharifova S."/>
            <person name="Ojaghi J."/>
            <person name="Eynullazada K."/>
            <person name="Bayramov B."/>
            <person name="Abdulazimova A."/>
            <person name="Shahmuradov I."/>
        </authorList>
    </citation>
    <scope>NUCLEOTIDE SEQUENCE [LARGE SCALE GENOMIC DNA]</scope>
    <source>
        <strain evidence="7">AG2017</strain>
        <strain evidence="9">cv. AG2017</strain>
        <tissue evidence="7">Leaf</tissue>
    </source>
</reference>
<dbReference type="AlphaFoldDB" id="A0A218XEI7"/>
<evidence type="ECO:0000256" key="1">
    <source>
        <dbReference type="ARBA" id="ARBA00007626"/>
    </source>
</evidence>